<dbReference type="GO" id="GO:0006518">
    <property type="term" value="P:peptide metabolic process"/>
    <property type="evidence" value="ECO:0007669"/>
    <property type="project" value="TreeGrafter"/>
</dbReference>
<dbReference type="Proteomes" id="UP000748025">
    <property type="component" value="Unassembled WGS sequence"/>
</dbReference>
<keyword evidence="4 7" id="KW-0378">Hydrolase</keyword>
<dbReference type="PANTHER" id="PTHR11804">
    <property type="entry name" value="PROTEASE M3 THIMET OLIGOPEPTIDASE-RELATED"/>
    <property type="match status" value="1"/>
</dbReference>
<dbReference type="GO" id="GO:0046872">
    <property type="term" value="F:metal ion binding"/>
    <property type="evidence" value="ECO:0007669"/>
    <property type="project" value="UniProtKB-UniRule"/>
</dbReference>
<sequence length="437" mass="49684">MKQSGNPPPVKFNLAPSQISALAEKLVQKANHGINEITSSVGPHEATFENTLLPLSQIENEIRGEIEVIVLLENVSPSAEIRAAAAEAFKAIQGALRSIYRFEAIFALVDAVVKNQDPQALDEESQRLLSDTHVACINMGLKLPAEERHRFEQTMERGTDLRATFIKNLAADPGSLWVHEHELEGMSRAMLDDMEQDEDGRRLIPLRTPMTSRVLSKCSNEETRKKVFLAKEYIHSDNAPLFRETILSRDESARMLGYSSYNHQLVSRRMMKSPEAVLNLLHDLSTKLRPLVESELKALGDLRADGGAIHFWDFHYYHDMMLRGHNISGELIAEYFPADFVLRRMLDIFEKLFHLEIVELLDRRDDEVWHEDVKIFTVKDLVDASFVGHLYMDLYPREGKYNHAANFTIRPVSGISKPDARSHGMVTSRIPFLSVKN</sequence>
<dbReference type="OrthoDB" id="534666at2759"/>
<dbReference type="InterPro" id="IPR001567">
    <property type="entry name" value="Pept_M3A_M3B_dom"/>
</dbReference>
<proteinExistence type="inferred from homology"/>
<evidence type="ECO:0000256" key="4">
    <source>
        <dbReference type="ARBA" id="ARBA00022801"/>
    </source>
</evidence>
<dbReference type="GO" id="GO:0004222">
    <property type="term" value="F:metalloendopeptidase activity"/>
    <property type="evidence" value="ECO:0007669"/>
    <property type="project" value="InterPro"/>
</dbReference>
<keyword evidence="5 7" id="KW-0862">Zinc</keyword>
<dbReference type="AlphaFoldDB" id="A0A9P7SZQ5"/>
<evidence type="ECO:0000256" key="3">
    <source>
        <dbReference type="ARBA" id="ARBA00022723"/>
    </source>
</evidence>
<evidence type="ECO:0000256" key="6">
    <source>
        <dbReference type="ARBA" id="ARBA00023049"/>
    </source>
</evidence>
<dbReference type="GO" id="GO:0006508">
    <property type="term" value="P:proteolysis"/>
    <property type="evidence" value="ECO:0007669"/>
    <property type="project" value="UniProtKB-KW"/>
</dbReference>
<dbReference type="Pfam" id="PF01432">
    <property type="entry name" value="Peptidase_M3"/>
    <property type="match status" value="1"/>
</dbReference>
<feature type="domain" description="Peptidase M3A/M3B catalytic" evidence="8">
    <location>
        <begin position="215"/>
        <end position="412"/>
    </location>
</feature>
<evidence type="ECO:0000256" key="2">
    <source>
        <dbReference type="ARBA" id="ARBA00022670"/>
    </source>
</evidence>
<evidence type="ECO:0000256" key="5">
    <source>
        <dbReference type="ARBA" id="ARBA00022833"/>
    </source>
</evidence>
<comment type="cofactor">
    <cofactor evidence="7">
        <name>Zn(2+)</name>
        <dbReference type="ChEBI" id="CHEBI:29105"/>
    </cofactor>
    <text evidence="7">Binds 1 zinc ion.</text>
</comment>
<dbReference type="GO" id="GO:0005758">
    <property type="term" value="C:mitochondrial intermembrane space"/>
    <property type="evidence" value="ECO:0007669"/>
    <property type="project" value="TreeGrafter"/>
</dbReference>
<dbReference type="SUPFAM" id="SSF55486">
    <property type="entry name" value="Metalloproteases ('zincins'), catalytic domain"/>
    <property type="match status" value="1"/>
</dbReference>
<evidence type="ECO:0000313" key="9">
    <source>
        <dbReference type="EMBL" id="KAG6003899.1"/>
    </source>
</evidence>
<dbReference type="Gene3D" id="1.10.1370.10">
    <property type="entry name" value="Neurolysin, domain 3"/>
    <property type="match status" value="1"/>
</dbReference>
<evidence type="ECO:0000259" key="8">
    <source>
        <dbReference type="Pfam" id="PF01432"/>
    </source>
</evidence>
<dbReference type="InterPro" id="IPR024079">
    <property type="entry name" value="MetalloPept_cat_dom_sf"/>
</dbReference>
<keyword evidence="10" id="KW-1185">Reference proteome</keyword>
<dbReference type="InterPro" id="IPR024077">
    <property type="entry name" value="Neurolysin/TOP_dom2"/>
</dbReference>
<gene>
    <name evidence="9" type="ORF">E4U43_000826</name>
</gene>
<keyword evidence="3 7" id="KW-0479">Metal-binding</keyword>
<keyword evidence="2 7" id="KW-0645">Protease</keyword>
<evidence type="ECO:0000313" key="10">
    <source>
        <dbReference type="Proteomes" id="UP000748025"/>
    </source>
</evidence>
<dbReference type="EMBL" id="SRPW01001254">
    <property type="protein sequence ID" value="KAG6003899.1"/>
    <property type="molecule type" value="Genomic_DNA"/>
</dbReference>
<organism evidence="9 10">
    <name type="scientific">Claviceps pusilla</name>
    <dbReference type="NCBI Taxonomy" id="123648"/>
    <lineage>
        <taxon>Eukaryota</taxon>
        <taxon>Fungi</taxon>
        <taxon>Dikarya</taxon>
        <taxon>Ascomycota</taxon>
        <taxon>Pezizomycotina</taxon>
        <taxon>Sordariomycetes</taxon>
        <taxon>Hypocreomycetidae</taxon>
        <taxon>Hypocreales</taxon>
        <taxon>Clavicipitaceae</taxon>
        <taxon>Claviceps</taxon>
    </lineage>
</organism>
<dbReference type="Gene3D" id="1.20.1050.40">
    <property type="entry name" value="Endopeptidase. Chain P, domain 1"/>
    <property type="match status" value="1"/>
</dbReference>
<comment type="similarity">
    <text evidence="1 7">Belongs to the peptidase M3 family.</text>
</comment>
<dbReference type="InterPro" id="IPR024080">
    <property type="entry name" value="Neurolysin/TOP_N"/>
</dbReference>
<dbReference type="PANTHER" id="PTHR11804:SF84">
    <property type="entry name" value="SACCHAROLYSIN"/>
    <property type="match status" value="1"/>
</dbReference>
<evidence type="ECO:0000256" key="1">
    <source>
        <dbReference type="ARBA" id="ARBA00006040"/>
    </source>
</evidence>
<accession>A0A9P7SZQ5</accession>
<reference evidence="9" key="1">
    <citation type="journal article" date="2020" name="bioRxiv">
        <title>Whole genome comparisons of ergot fungi reveals the divergence and evolution of species within the genus Claviceps are the result of varying mechanisms driving genome evolution and host range expansion.</title>
        <authorList>
            <person name="Wyka S.A."/>
            <person name="Mondo S.J."/>
            <person name="Liu M."/>
            <person name="Dettman J."/>
            <person name="Nalam V."/>
            <person name="Broders K.D."/>
        </authorList>
    </citation>
    <scope>NUCLEOTIDE SEQUENCE</scope>
    <source>
        <strain evidence="9">CCC 602</strain>
    </source>
</reference>
<protein>
    <recommendedName>
        <fullName evidence="8">Peptidase M3A/M3B catalytic domain-containing protein</fullName>
    </recommendedName>
</protein>
<name>A0A9P7SZQ5_9HYPO</name>
<keyword evidence="6 7" id="KW-0482">Metalloprotease</keyword>
<dbReference type="InterPro" id="IPR045090">
    <property type="entry name" value="Pept_M3A_M3B"/>
</dbReference>
<comment type="caution">
    <text evidence="9">The sequence shown here is derived from an EMBL/GenBank/DDBJ whole genome shotgun (WGS) entry which is preliminary data.</text>
</comment>
<evidence type="ECO:0000256" key="7">
    <source>
        <dbReference type="RuleBase" id="RU003435"/>
    </source>
</evidence>
<dbReference type="Gene3D" id="3.40.390.10">
    <property type="entry name" value="Collagenase (Catalytic Domain)"/>
    <property type="match status" value="1"/>
</dbReference>